<organism evidence="3 4">
    <name type="scientific">Athelia psychrophila</name>
    <dbReference type="NCBI Taxonomy" id="1759441"/>
    <lineage>
        <taxon>Eukaryota</taxon>
        <taxon>Fungi</taxon>
        <taxon>Dikarya</taxon>
        <taxon>Basidiomycota</taxon>
        <taxon>Agaricomycotina</taxon>
        <taxon>Agaricomycetes</taxon>
        <taxon>Agaricomycetidae</taxon>
        <taxon>Atheliales</taxon>
        <taxon>Atheliaceae</taxon>
        <taxon>Athelia</taxon>
    </lineage>
</organism>
<dbReference type="OrthoDB" id="74764at2759"/>
<feature type="signal peptide" evidence="1">
    <location>
        <begin position="1"/>
        <end position="19"/>
    </location>
</feature>
<dbReference type="Proteomes" id="UP000076532">
    <property type="component" value="Unassembled WGS sequence"/>
</dbReference>
<sequence>MSFSMLASLIFVLSSSTFASAWFRVACTTPLVSERLDPITSPGVIGSTFVNTVHGSSGFAPNSSYNDLVAGSCTSCEVTEDKSSYYFPKLYFQDPNNGSFEDVSNGGLLIYYLNRGNLDVSNGGSGLKAFPPGLKMISGNPISRSIQQGAGTANQTELAELAVQYEWYGFPNTTCEAGLLSTVYFPSCWDGVNLDSPDHTSHVVFLSKLTNGDCPSTHPVGLQLLYYQITWNVNDFADRWTAPAWPFVYSTGDPTGYSSAAYFENGWNTTAQQNAITYCNNPNDATGSGDTAACPYLTVTSSATAESCKIDAVVDEPVDGVLSQLPGCNPIQPGPQNATLYSTSNCPV</sequence>
<evidence type="ECO:0000256" key="1">
    <source>
        <dbReference type="SAM" id="SignalP"/>
    </source>
</evidence>
<keyword evidence="1" id="KW-0732">Signal</keyword>
<dbReference type="Pfam" id="PF09362">
    <property type="entry name" value="DUF1996"/>
    <property type="match status" value="1"/>
</dbReference>
<evidence type="ECO:0000313" key="3">
    <source>
        <dbReference type="EMBL" id="KZP14033.1"/>
    </source>
</evidence>
<proteinExistence type="predicted"/>
<protein>
    <recommendedName>
        <fullName evidence="2">DUF1996 domain-containing protein</fullName>
    </recommendedName>
</protein>
<accession>A0A166CV62</accession>
<dbReference type="InterPro" id="IPR018535">
    <property type="entry name" value="DUF1996"/>
</dbReference>
<reference evidence="3 4" key="1">
    <citation type="journal article" date="2016" name="Mol. Biol. Evol.">
        <title>Comparative Genomics of Early-Diverging Mushroom-Forming Fungi Provides Insights into the Origins of Lignocellulose Decay Capabilities.</title>
        <authorList>
            <person name="Nagy L.G."/>
            <person name="Riley R."/>
            <person name="Tritt A."/>
            <person name="Adam C."/>
            <person name="Daum C."/>
            <person name="Floudas D."/>
            <person name="Sun H."/>
            <person name="Yadav J.S."/>
            <person name="Pangilinan J."/>
            <person name="Larsson K.H."/>
            <person name="Matsuura K."/>
            <person name="Barry K."/>
            <person name="Labutti K."/>
            <person name="Kuo R."/>
            <person name="Ohm R.A."/>
            <person name="Bhattacharya S.S."/>
            <person name="Shirouzu T."/>
            <person name="Yoshinaga Y."/>
            <person name="Martin F.M."/>
            <person name="Grigoriev I.V."/>
            <person name="Hibbett D.S."/>
        </authorList>
    </citation>
    <scope>NUCLEOTIDE SEQUENCE [LARGE SCALE GENOMIC DNA]</scope>
    <source>
        <strain evidence="3 4">CBS 109695</strain>
    </source>
</reference>
<feature type="chain" id="PRO_5007871855" description="DUF1996 domain-containing protein" evidence="1">
    <location>
        <begin position="20"/>
        <end position="348"/>
    </location>
</feature>
<dbReference type="EMBL" id="KV417623">
    <property type="protein sequence ID" value="KZP14033.1"/>
    <property type="molecule type" value="Genomic_DNA"/>
</dbReference>
<evidence type="ECO:0000259" key="2">
    <source>
        <dbReference type="Pfam" id="PF09362"/>
    </source>
</evidence>
<name>A0A166CV62_9AGAM</name>
<dbReference type="STRING" id="436010.A0A166CV62"/>
<keyword evidence="4" id="KW-1185">Reference proteome</keyword>
<dbReference type="PANTHER" id="PTHR43662">
    <property type="match status" value="1"/>
</dbReference>
<evidence type="ECO:0000313" key="4">
    <source>
        <dbReference type="Proteomes" id="UP000076532"/>
    </source>
</evidence>
<feature type="domain" description="DUF1996" evidence="2">
    <location>
        <begin position="37"/>
        <end position="267"/>
    </location>
</feature>
<gene>
    <name evidence="3" type="ORF">FIBSPDRAFT_959980</name>
</gene>
<dbReference type="PANTHER" id="PTHR43662:SF3">
    <property type="entry name" value="DOMAIN PROTEIN, PUTATIVE (AFU_ORTHOLOGUE AFUA_6G11970)-RELATED"/>
    <property type="match status" value="1"/>
</dbReference>
<dbReference type="AlphaFoldDB" id="A0A166CV62"/>